<accession>A0ABS5JVV7</accession>
<dbReference type="PRINTS" id="PR00502">
    <property type="entry name" value="NUDIXFAMILY"/>
</dbReference>
<dbReference type="Gene3D" id="3.90.79.10">
    <property type="entry name" value="Nucleoside Triphosphate Pyrophosphohydrolase"/>
    <property type="match status" value="1"/>
</dbReference>
<dbReference type="SUPFAM" id="SSF55811">
    <property type="entry name" value="Nudix"/>
    <property type="match status" value="1"/>
</dbReference>
<evidence type="ECO:0000313" key="4">
    <source>
        <dbReference type="EMBL" id="MBS2099040.1"/>
    </source>
</evidence>
<evidence type="ECO:0000313" key="5">
    <source>
        <dbReference type="Proteomes" id="UP000708576"/>
    </source>
</evidence>
<keyword evidence="1 2" id="KW-0378">Hydrolase</keyword>
<dbReference type="InterPro" id="IPR020084">
    <property type="entry name" value="NUDIX_hydrolase_CS"/>
</dbReference>
<dbReference type="PROSITE" id="PS51462">
    <property type="entry name" value="NUDIX"/>
    <property type="match status" value="1"/>
</dbReference>
<sequence length="142" mass="15986">MSFTYEYPRPAVTTDVLLVTRNNPQKILLIERGNNPFKGKWALPGGFVDMDEDLKDAALRELEEETGISGVKVKQFRTYGGVNRDPRHRTISVVYNGFVSGELECAGQDDAADARWFDLNDLPDLAFDHSLIIKEAIENLNL</sequence>
<dbReference type="CDD" id="cd18873">
    <property type="entry name" value="NUDIX_NadM_like"/>
    <property type="match status" value="1"/>
</dbReference>
<dbReference type="PANTHER" id="PTHR43736">
    <property type="entry name" value="ADP-RIBOSE PYROPHOSPHATASE"/>
    <property type="match status" value="1"/>
</dbReference>
<dbReference type="RefSeq" id="WP_212216280.1">
    <property type="nucleotide sequence ID" value="NZ_JAGUCO010000007.1"/>
</dbReference>
<comment type="caution">
    <text evidence="4">The sequence shown here is derived from an EMBL/GenBank/DDBJ whole genome shotgun (WGS) entry which is preliminary data.</text>
</comment>
<comment type="similarity">
    <text evidence="2">Belongs to the Nudix hydrolase family.</text>
</comment>
<dbReference type="Pfam" id="PF00293">
    <property type="entry name" value="NUDIX"/>
    <property type="match status" value="1"/>
</dbReference>
<dbReference type="Proteomes" id="UP000708576">
    <property type="component" value="Unassembled WGS sequence"/>
</dbReference>
<feature type="domain" description="Nudix hydrolase" evidence="3">
    <location>
        <begin position="8"/>
        <end position="141"/>
    </location>
</feature>
<dbReference type="GO" id="GO:0016787">
    <property type="term" value="F:hydrolase activity"/>
    <property type="evidence" value="ECO:0007669"/>
    <property type="project" value="UniProtKB-KW"/>
</dbReference>
<dbReference type="PROSITE" id="PS00893">
    <property type="entry name" value="NUDIX_BOX"/>
    <property type="match status" value="1"/>
</dbReference>
<evidence type="ECO:0000259" key="3">
    <source>
        <dbReference type="PROSITE" id="PS51462"/>
    </source>
</evidence>
<name>A0ABS5JVV7_9BACT</name>
<dbReference type="InterPro" id="IPR000086">
    <property type="entry name" value="NUDIX_hydrolase_dom"/>
</dbReference>
<keyword evidence="5" id="KW-1185">Reference proteome</keyword>
<reference evidence="4 5" key="1">
    <citation type="journal article" date="2015" name="Int. J. Syst. Evol. Microbiol.">
        <title>Carboxylicivirga linearis sp. nov., isolated from a sea cucumber culture pond.</title>
        <authorList>
            <person name="Wang F.Q."/>
            <person name="Zhou Y.X."/>
            <person name="Lin X.Z."/>
            <person name="Chen G.J."/>
            <person name="Du Z.J."/>
        </authorList>
    </citation>
    <scope>NUCLEOTIDE SEQUENCE [LARGE SCALE GENOMIC DNA]</scope>
    <source>
        <strain evidence="4 5">FB218</strain>
    </source>
</reference>
<dbReference type="PANTHER" id="PTHR43736:SF5">
    <property type="entry name" value="NUDIX HYDROLASE DOMAIN-CONTAINING PROTEIN"/>
    <property type="match status" value="1"/>
</dbReference>
<evidence type="ECO:0000256" key="2">
    <source>
        <dbReference type="RuleBase" id="RU003476"/>
    </source>
</evidence>
<evidence type="ECO:0000256" key="1">
    <source>
        <dbReference type="ARBA" id="ARBA00022801"/>
    </source>
</evidence>
<organism evidence="4 5">
    <name type="scientific">Carboxylicivirga linearis</name>
    <dbReference type="NCBI Taxonomy" id="1628157"/>
    <lineage>
        <taxon>Bacteria</taxon>
        <taxon>Pseudomonadati</taxon>
        <taxon>Bacteroidota</taxon>
        <taxon>Bacteroidia</taxon>
        <taxon>Marinilabiliales</taxon>
        <taxon>Marinilabiliaceae</taxon>
        <taxon>Carboxylicivirga</taxon>
    </lineage>
</organism>
<dbReference type="InterPro" id="IPR015797">
    <property type="entry name" value="NUDIX_hydrolase-like_dom_sf"/>
</dbReference>
<proteinExistence type="inferred from homology"/>
<dbReference type="EMBL" id="JAGUCO010000007">
    <property type="protein sequence ID" value="MBS2099040.1"/>
    <property type="molecule type" value="Genomic_DNA"/>
</dbReference>
<dbReference type="InterPro" id="IPR020476">
    <property type="entry name" value="Nudix_hydrolase"/>
</dbReference>
<protein>
    <submittedName>
        <fullName evidence="4">NUDIX hydrolase</fullName>
    </submittedName>
</protein>
<gene>
    <name evidence="4" type="ORF">KEM10_12180</name>
</gene>